<dbReference type="InterPro" id="IPR034786">
    <property type="entry name" value="MAR"/>
</dbReference>
<keyword evidence="3" id="KW-0520">NAD</keyword>
<evidence type="ECO:0000259" key="5">
    <source>
        <dbReference type="Pfam" id="PF25137"/>
    </source>
</evidence>
<dbReference type="AlphaFoldDB" id="A0A2V3U1E7"/>
<keyword evidence="7" id="KW-1185">Reference proteome</keyword>
<evidence type="ECO:0000259" key="4">
    <source>
        <dbReference type="Pfam" id="PF00465"/>
    </source>
</evidence>
<dbReference type="InterPro" id="IPR039697">
    <property type="entry name" value="Alcohol_dehydrogenase_Fe"/>
</dbReference>
<evidence type="ECO:0000256" key="2">
    <source>
        <dbReference type="ARBA" id="ARBA00023002"/>
    </source>
</evidence>
<reference evidence="6 7" key="1">
    <citation type="submission" date="2018-05" db="EMBL/GenBank/DDBJ databases">
        <title>Genomic Encyclopedia of Type Strains, Phase IV (KMG-IV): sequencing the most valuable type-strain genomes for metagenomic binning, comparative biology and taxonomic classification.</title>
        <authorList>
            <person name="Goeker M."/>
        </authorList>
    </citation>
    <scope>NUCLEOTIDE SEQUENCE [LARGE SCALE GENOMIC DNA]</scope>
    <source>
        <strain evidence="6 7">DSM 6462</strain>
    </source>
</reference>
<dbReference type="OrthoDB" id="3812122at2"/>
<sequence>MIRRFEYNARPARIIFGPGAVARLADEITASGCRRALLLSTPGRRKDAEAIARALDSRAAGLFAGAAMHTPVAVTEQAMQVFAAVNADCVVAFGGGSTIGLGKAIAYRNGATQFVIVTTYAGSEVTPVLGQTENGLKTTVLHSRILPDVVLYDPELTLDLPVETSVNSALNAMAHAVEGLYAQDRNPLSSLSAVEGIRSLLQALPIIARNPRDIDARGQALYGSWLCGTVLGTVGMALHHKLCHTLGGSFGLPHAETHAVLLPHCVAYNMSAAAEALAPLAAFFKGSIAGGLHDFATSLGAPRSLRELGLQAADLDRAAELAVRNPYWNPRPVEKEPIRDVLRQAWEGRRPQ</sequence>
<keyword evidence="2" id="KW-0560">Oxidoreductase</keyword>
<dbReference type="EMBL" id="QJJK01000009">
    <property type="protein sequence ID" value="PXW55612.1"/>
    <property type="molecule type" value="Genomic_DNA"/>
</dbReference>
<dbReference type="InterPro" id="IPR001670">
    <property type="entry name" value="ADH_Fe/GldA"/>
</dbReference>
<evidence type="ECO:0000313" key="7">
    <source>
        <dbReference type="Proteomes" id="UP000248021"/>
    </source>
</evidence>
<dbReference type="GO" id="GO:0046872">
    <property type="term" value="F:metal ion binding"/>
    <property type="evidence" value="ECO:0007669"/>
    <property type="project" value="InterPro"/>
</dbReference>
<dbReference type="Gene3D" id="3.40.50.1970">
    <property type="match status" value="1"/>
</dbReference>
<dbReference type="Gene3D" id="1.20.1090.10">
    <property type="entry name" value="Dehydroquinate synthase-like - alpha domain"/>
    <property type="match status" value="1"/>
</dbReference>
<evidence type="ECO:0000256" key="1">
    <source>
        <dbReference type="ARBA" id="ARBA00007358"/>
    </source>
</evidence>
<name>A0A2V3U1E7_9HYPH</name>
<feature type="domain" description="Alcohol dehydrogenase iron-type/glycerol dehydrogenase GldA" evidence="4">
    <location>
        <begin position="11"/>
        <end position="154"/>
    </location>
</feature>
<protein>
    <submittedName>
        <fullName evidence="6">Maleylacetate reductase</fullName>
    </submittedName>
</protein>
<dbReference type="Proteomes" id="UP000248021">
    <property type="component" value="Unassembled WGS sequence"/>
</dbReference>
<dbReference type="GO" id="GO:0004022">
    <property type="term" value="F:alcohol dehydrogenase (NAD+) activity"/>
    <property type="evidence" value="ECO:0007669"/>
    <property type="project" value="TreeGrafter"/>
</dbReference>
<feature type="domain" description="Fe-containing alcohol dehydrogenase-like C-terminal" evidence="5">
    <location>
        <begin position="166"/>
        <end position="346"/>
    </location>
</feature>
<dbReference type="CDD" id="cd08177">
    <property type="entry name" value="MAR"/>
    <property type="match status" value="1"/>
</dbReference>
<comment type="caution">
    <text evidence="6">The sequence shown here is derived from an EMBL/GenBank/DDBJ whole genome shotgun (WGS) entry which is preliminary data.</text>
</comment>
<gene>
    <name evidence="6" type="ORF">C7450_10919</name>
</gene>
<dbReference type="PANTHER" id="PTHR11496">
    <property type="entry name" value="ALCOHOL DEHYDROGENASE"/>
    <property type="match status" value="1"/>
</dbReference>
<proteinExistence type="inferred from homology"/>
<dbReference type="GO" id="GO:0018506">
    <property type="term" value="F:maleylacetate reductase activity"/>
    <property type="evidence" value="ECO:0007669"/>
    <property type="project" value="InterPro"/>
</dbReference>
<comment type="similarity">
    <text evidence="1">Belongs to the iron-containing alcohol dehydrogenase family.</text>
</comment>
<dbReference type="RefSeq" id="WP_110376416.1">
    <property type="nucleotide sequence ID" value="NZ_JAHBRY010000001.1"/>
</dbReference>
<evidence type="ECO:0000256" key="3">
    <source>
        <dbReference type="ARBA" id="ARBA00023027"/>
    </source>
</evidence>
<organism evidence="6 7">
    <name type="scientific">Chelatococcus asaccharovorans</name>
    <dbReference type="NCBI Taxonomy" id="28210"/>
    <lineage>
        <taxon>Bacteria</taxon>
        <taxon>Pseudomonadati</taxon>
        <taxon>Pseudomonadota</taxon>
        <taxon>Alphaproteobacteria</taxon>
        <taxon>Hyphomicrobiales</taxon>
        <taxon>Chelatococcaceae</taxon>
        <taxon>Chelatococcus</taxon>
    </lineage>
</organism>
<accession>A0A2V3U1E7</accession>
<dbReference type="SUPFAM" id="SSF56796">
    <property type="entry name" value="Dehydroquinate synthase-like"/>
    <property type="match status" value="1"/>
</dbReference>
<dbReference type="Pfam" id="PF00465">
    <property type="entry name" value="Fe-ADH"/>
    <property type="match status" value="1"/>
</dbReference>
<dbReference type="InterPro" id="IPR056798">
    <property type="entry name" value="ADH_Fe_C"/>
</dbReference>
<dbReference type="Pfam" id="PF25137">
    <property type="entry name" value="ADH_Fe_C"/>
    <property type="match status" value="1"/>
</dbReference>
<dbReference type="PANTHER" id="PTHR11496:SF102">
    <property type="entry name" value="ALCOHOL DEHYDROGENASE 4"/>
    <property type="match status" value="1"/>
</dbReference>
<evidence type="ECO:0000313" key="6">
    <source>
        <dbReference type="EMBL" id="PXW55612.1"/>
    </source>
</evidence>